<keyword evidence="1" id="KW-0732">Signal</keyword>
<protein>
    <submittedName>
        <fullName evidence="2">Uncharacterized protein</fullName>
    </submittedName>
</protein>
<reference evidence="2" key="1">
    <citation type="journal article" date="2020" name="Fungal Divers.">
        <title>Resolving the Mortierellaceae phylogeny through synthesis of multi-gene phylogenetics and phylogenomics.</title>
        <authorList>
            <person name="Vandepol N."/>
            <person name="Liber J."/>
            <person name="Desiro A."/>
            <person name="Na H."/>
            <person name="Kennedy M."/>
            <person name="Barry K."/>
            <person name="Grigoriev I.V."/>
            <person name="Miller A.N."/>
            <person name="O'Donnell K."/>
            <person name="Stajich J.E."/>
            <person name="Bonito G."/>
        </authorList>
    </citation>
    <scope>NUCLEOTIDE SEQUENCE</scope>
    <source>
        <strain evidence="2">BC1065</strain>
    </source>
</reference>
<evidence type="ECO:0000313" key="2">
    <source>
        <dbReference type="EMBL" id="KAG0267651.1"/>
    </source>
</evidence>
<keyword evidence="3" id="KW-1185">Reference proteome</keyword>
<accession>A0A9P6QGX4</accession>
<organism evidence="2 3">
    <name type="scientific">Actinomortierella ambigua</name>
    <dbReference type="NCBI Taxonomy" id="1343610"/>
    <lineage>
        <taxon>Eukaryota</taxon>
        <taxon>Fungi</taxon>
        <taxon>Fungi incertae sedis</taxon>
        <taxon>Mucoromycota</taxon>
        <taxon>Mortierellomycotina</taxon>
        <taxon>Mortierellomycetes</taxon>
        <taxon>Mortierellales</taxon>
        <taxon>Mortierellaceae</taxon>
        <taxon>Actinomortierella</taxon>
    </lineage>
</organism>
<gene>
    <name evidence="2" type="ORF">DFQ27_008554</name>
</gene>
<dbReference type="EMBL" id="JAAAJB010000072">
    <property type="protein sequence ID" value="KAG0267651.1"/>
    <property type="molecule type" value="Genomic_DNA"/>
</dbReference>
<comment type="caution">
    <text evidence="2">The sequence shown here is derived from an EMBL/GenBank/DDBJ whole genome shotgun (WGS) entry which is preliminary data.</text>
</comment>
<name>A0A9P6QGX4_9FUNG</name>
<evidence type="ECO:0000313" key="3">
    <source>
        <dbReference type="Proteomes" id="UP000807716"/>
    </source>
</evidence>
<dbReference type="OrthoDB" id="2396895at2759"/>
<feature type="signal peptide" evidence="1">
    <location>
        <begin position="1"/>
        <end position="18"/>
    </location>
</feature>
<evidence type="ECO:0000256" key="1">
    <source>
        <dbReference type="SAM" id="SignalP"/>
    </source>
</evidence>
<feature type="chain" id="PRO_5040205535" evidence="1">
    <location>
        <begin position="19"/>
        <end position="108"/>
    </location>
</feature>
<sequence>MKITYIAIAAAFVQVCMGGVLPCTGDQEKACRTFQQGGGDYYYCVCTADVSCQVGDPSCNSYKLQQCKDFCATKMVCSPGTPCPTPSHCTNLWMGGVKTYKCTQYLRS</sequence>
<dbReference type="AlphaFoldDB" id="A0A9P6QGX4"/>
<proteinExistence type="predicted"/>
<dbReference type="Proteomes" id="UP000807716">
    <property type="component" value="Unassembled WGS sequence"/>
</dbReference>